<proteinExistence type="predicted"/>
<gene>
    <name evidence="2" type="ORF">ElyMa_005430800</name>
</gene>
<keyword evidence="1" id="KW-0472">Membrane</keyword>
<protein>
    <submittedName>
        <fullName evidence="2">Uncharacterized protein</fullName>
    </submittedName>
</protein>
<dbReference type="Proteomes" id="UP000762676">
    <property type="component" value="Unassembled WGS sequence"/>
</dbReference>
<evidence type="ECO:0000313" key="3">
    <source>
        <dbReference type="Proteomes" id="UP000762676"/>
    </source>
</evidence>
<reference evidence="2 3" key="1">
    <citation type="journal article" date="2021" name="Elife">
        <title>Chloroplast acquisition without the gene transfer in kleptoplastic sea slugs, Plakobranchus ocellatus.</title>
        <authorList>
            <person name="Maeda T."/>
            <person name="Takahashi S."/>
            <person name="Yoshida T."/>
            <person name="Shimamura S."/>
            <person name="Takaki Y."/>
            <person name="Nagai Y."/>
            <person name="Toyoda A."/>
            <person name="Suzuki Y."/>
            <person name="Arimoto A."/>
            <person name="Ishii H."/>
            <person name="Satoh N."/>
            <person name="Nishiyama T."/>
            <person name="Hasebe M."/>
            <person name="Maruyama T."/>
            <person name="Minagawa J."/>
            <person name="Obokata J."/>
            <person name="Shigenobu S."/>
        </authorList>
    </citation>
    <scope>NUCLEOTIDE SEQUENCE [LARGE SCALE GENOMIC DNA]</scope>
</reference>
<comment type="caution">
    <text evidence="2">The sequence shown here is derived from an EMBL/GenBank/DDBJ whole genome shotgun (WGS) entry which is preliminary data.</text>
</comment>
<accession>A0AAV4EL53</accession>
<feature type="transmembrane region" description="Helical" evidence="1">
    <location>
        <begin position="52"/>
        <end position="80"/>
    </location>
</feature>
<keyword evidence="1" id="KW-1133">Transmembrane helix</keyword>
<keyword evidence="3" id="KW-1185">Reference proteome</keyword>
<keyword evidence="1" id="KW-0812">Transmembrane</keyword>
<feature type="transmembrane region" description="Helical" evidence="1">
    <location>
        <begin position="86"/>
        <end position="104"/>
    </location>
</feature>
<dbReference type="EMBL" id="BMAT01010821">
    <property type="protein sequence ID" value="GFR61359.1"/>
    <property type="molecule type" value="Genomic_DNA"/>
</dbReference>
<sequence length="106" mass="11073">MVSILNYYGTESVSTTSYLVIDTYTLLNPDHSLASISVNQVKALFKNALLEYIVVAVVAAAVLLVVVVVKVVVVVVVVVVVEVVEVVVAVAAAAVVVVVVEVAVHV</sequence>
<evidence type="ECO:0000256" key="1">
    <source>
        <dbReference type="SAM" id="Phobius"/>
    </source>
</evidence>
<evidence type="ECO:0000313" key="2">
    <source>
        <dbReference type="EMBL" id="GFR61359.1"/>
    </source>
</evidence>
<name>A0AAV4EL53_9GAST</name>
<dbReference type="AlphaFoldDB" id="A0AAV4EL53"/>
<organism evidence="2 3">
    <name type="scientific">Elysia marginata</name>
    <dbReference type="NCBI Taxonomy" id="1093978"/>
    <lineage>
        <taxon>Eukaryota</taxon>
        <taxon>Metazoa</taxon>
        <taxon>Spiralia</taxon>
        <taxon>Lophotrochozoa</taxon>
        <taxon>Mollusca</taxon>
        <taxon>Gastropoda</taxon>
        <taxon>Heterobranchia</taxon>
        <taxon>Euthyneura</taxon>
        <taxon>Panpulmonata</taxon>
        <taxon>Sacoglossa</taxon>
        <taxon>Placobranchoidea</taxon>
        <taxon>Plakobranchidae</taxon>
        <taxon>Elysia</taxon>
    </lineage>
</organism>